<gene>
    <name evidence="2" type="primary">ORF77232</name>
</gene>
<protein>
    <submittedName>
        <fullName evidence="2">Uncharacterized protein</fullName>
    </submittedName>
</protein>
<dbReference type="AlphaFoldDB" id="A0A0B6ZR98"/>
<name>A0A0B6ZR98_9EUPU</name>
<feature type="compositionally biased region" description="Polar residues" evidence="1">
    <location>
        <begin position="39"/>
        <end position="51"/>
    </location>
</feature>
<feature type="compositionally biased region" description="Polar residues" evidence="1">
    <location>
        <begin position="22"/>
        <end position="31"/>
    </location>
</feature>
<feature type="compositionally biased region" description="Basic and acidic residues" evidence="1">
    <location>
        <begin position="74"/>
        <end position="85"/>
    </location>
</feature>
<evidence type="ECO:0000256" key="1">
    <source>
        <dbReference type="SAM" id="MobiDB-lite"/>
    </source>
</evidence>
<feature type="region of interest" description="Disordered" evidence="1">
    <location>
        <begin position="22"/>
        <end position="57"/>
    </location>
</feature>
<dbReference type="EMBL" id="HACG01024309">
    <property type="protein sequence ID" value="CEK71174.1"/>
    <property type="molecule type" value="Transcribed_RNA"/>
</dbReference>
<evidence type="ECO:0000313" key="2">
    <source>
        <dbReference type="EMBL" id="CEK71174.1"/>
    </source>
</evidence>
<accession>A0A0B6ZR98</accession>
<feature type="region of interest" description="Disordered" evidence="1">
    <location>
        <begin position="73"/>
        <end position="92"/>
    </location>
</feature>
<reference evidence="2" key="1">
    <citation type="submission" date="2014-12" db="EMBL/GenBank/DDBJ databases">
        <title>Insight into the proteome of Arion vulgaris.</title>
        <authorList>
            <person name="Aradska J."/>
            <person name="Bulat T."/>
            <person name="Smidak R."/>
            <person name="Sarate P."/>
            <person name="Gangsoo J."/>
            <person name="Sialana F."/>
            <person name="Bilban M."/>
            <person name="Lubec G."/>
        </authorList>
    </citation>
    <scope>NUCLEOTIDE SEQUENCE</scope>
    <source>
        <tissue evidence="2">Skin</tissue>
    </source>
</reference>
<sequence length="275" mass="30996">CSPTFDQNTAVIYPSTRHVQISPGDTFTSHSAIPDQYSIRKNNPRDATSSDIKYRDHSLAESERLAVKLLKASAKREQQRSDEKTGVITNLSTSDPRFTIRVMTSPVDKHTSQDGDDSSNKSNKTTVDATKERVDKLSNVWSRESKQINYVEGKQTCRVYDITDIDIVDKKKITCSPSPRTIQDVLTVRTNNETSKSHLTDKFDEIVYENLWPMKCTEDRKSCRTETESGRSDRHDIYICSESEDSALPHEVLSSSAECFTASDSDSNISLEIVI</sequence>
<feature type="region of interest" description="Disordered" evidence="1">
    <location>
        <begin position="98"/>
        <end position="131"/>
    </location>
</feature>
<proteinExistence type="predicted"/>
<organism evidence="2">
    <name type="scientific">Arion vulgaris</name>
    <dbReference type="NCBI Taxonomy" id="1028688"/>
    <lineage>
        <taxon>Eukaryota</taxon>
        <taxon>Metazoa</taxon>
        <taxon>Spiralia</taxon>
        <taxon>Lophotrochozoa</taxon>
        <taxon>Mollusca</taxon>
        <taxon>Gastropoda</taxon>
        <taxon>Heterobranchia</taxon>
        <taxon>Euthyneura</taxon>
        <taxon>Panpulmonata</taxon>
        <taxon>Eupulmonata</taxon>
        <taxon>Stylommatophora</taxon>
        <taxon>Helicina</taxon>
        <taxon>Arionoidea</taxon>
        <taxon>Arionidae</taxon>
        <taxon>Arion</taxon>
    </lineage>
</organism>
<feature type="non-terminal residue" evidence="2">
    <location>
        <position position="1"/>
    </location>
</feature>